<keyword evidence="1" id="KW-1133">Transmembrane helix</keyword>
<keyword evidence="3" id="KW-1185">Reference proteome</keyword>
<feature type="transmembrane region" description="Helical" evidence="1">
    <location>
        <begin position="6"/>
        <end position="28"/>
    </location>
</feature>
<comment type="caution">
    <text evidence="2">The sequence shown here is derived from an EMBL/GenBank/DDBJ whole genome shotgun (WGS) entry which is preliminary data.</text>
</comment>
<feature type="transmembrane region" description="Helical" evidence="1">
    <location>
        <begin position="40"/>
        <end position="57"/>
    </location>
</feature>
<feature type="transmembrane region" description="Helical" evidence="1">
    <location>
        <begin position="275"/>
        <end position="294"/>
    </location>
</feature>
<evidence type="ECO:0000313" key="3">
    <source>
        <dbReference type="Proteomes" id="UP001589833"/>
    </source>
</evidence>
<evidence type="ECO:0000313" key="2">
    <source>
        <dbReference type="EMBL" id="MFC0557545.1"/>
    </source>
</evidence>
<feature type="transmembrane region" description="Helical" evidence="1">
    <location>
        <begin position="165"/>
        <end position="185"/>
    </location>
</feature>
<reference evidence="2 3" key="1">
    <citation type="submission" date="2024-09" db="EMBL/GenBank/DDBJ databases">
        <authorList>
            <person name="Sun Q."/>
            <person name="Mori K."/>
        </authorList>
    </citation>
    <scope>NUCLEOTIDE SEQUENCE [LARGE SCALE GENOMIC DNA]</scope>
    <source>
        <strain evidence="2 3">NCAIM B.02301</strain>
    </source>
</reference>
<feature type="transmembrane region" description="Helical" evidence="1">
    <location>
        <begin position="132"/>
        <end position="153"/>
    </location>
</feature>
<keyword evidence="1" id="KW-0812">Transmembrane</keyword>
<sequence>MVVSFIGALKLFKVLGSSFLLVGGVLYLTAGQSIIDIPRMLTSNLSLLTLLAMLPWMNSVVKSGRFDCYLNELMNVNVADLGKLYTRSSITTLTLAAFLNLSAVSISQDVLKRNLGSLSKSIRNSFINRTTLRGYSLALVWSPLEMLVAVSIFTTGANYVALLPWLLFIAVITFLVDSLSCHLIFKKYSYDNNQVNKSHDVNMNKLMKKVLHLIVSLILFLALVILFGNLLNLDFILTVTMLIFPFAFIWALLMRRGRSFWSIGWKTWKMKMNKMQNFVVLFITLSFFATTLNGTTFLKVIQQPVLFFADFPLMIFFLIQLLFIFLSLFGIHPIATIGILSGIIAPLLQLFNPISLAIVLITSSIATLTVGTYGLLVTLTALNTEQSPYRITFDNLLFAFIFSGIGSLVAYLLL</sequence>
<gene>
    <name evidence="2" type="ORF">ACFFH4_00570</name>
</gene>
<feature type="transmembrane region" description="Helical" evidence="1">
    <location>
        <begin position="314"/>
        <end position="344"/>
    </location>
</feature>
<protein>
    <submittedName>
        <fullName evidence="2">Uncharacterized protein</fullName>
    </submittedName>
</protein>
<keyword evidence="1" id="KW-0472">Membrane</keyword>
<feature type="transmembrane region" description="Helical" evidence="1">
    <location>
        <begin position="206"/>
        <end position="229"/>
    </location>
</feature>
<organism evidence="2 3">
    <name type="scientific">Halalkalibacter alkalisediminis</name>
    <dbReference type="NCBI Taxonomy" id="935616"/>
    <lineage>
        <taxon>Bacteria</taxon>
        <taxon>Bacillati</taxon>
        <taxon>Bacillota</taxon>
        <taxon>Bacilli</taxon>
        <taxon>Bacillales</taxon>
        <taxon>Bacillaceae</taxon>
        <taxon>Halalkalibacter</taxon>
    </lineage>
</organism>
<feature type="transmembrane region" description="Helical" evidence="1">
    <location>
        <begin position="235"/>
        <end position="254"/>
    </location>
</feature>
<evidence type="ECO:0000256" key="1">
    <source>
        <dbReference type="SAM" id="Phobius"/>
    </source>
</evidence>
<feature type="transmembrane region" description="Helical" evidence="1">
    <location>
        <begin position="90"/>
        <end position="111"/>
    </location>
</feature>
<dbReference type="Proteomes" id="UP001589833">
    <property type="component" value="Unassembled WGS sequence"/>
</dbReference>
<proteinExistence type="predicted"/>
<name>A0ABV6N9U1_9BACI</name>
<feature type="transmembrane region" description="Helical" evidence="1">
    <location>
        <begin position="396"/>
        <end position="413"/>
    </location>
</feature>
<accession>A0ABV6N9U1</accession>
<feature type="transmembrane region" description="Helical" evidence="1">
    <location>
        <begin position="356"/>
        <end position="376"/>
    </location>
</feature>
<dbReference type="EMBL" id="JBHLTR010000002">
    <property type="protein sequence ID" value="MFC0557545.1"/>
    <property type="molecule type" value="Genomic_DNA"/>
</dbReference>